<organism evidence="2 3">
    <name type="scientific">Pleodorina starrii</name>
    <dbReference type="NCBI Taxonomy" id="330485"/>
    <lineage>
        <taxon>Eukaryota</taxon>
        <taxon>Viridiplantae</taxon>
        <taxon>Chlorophyta</taxon>
        <taxon>core chlorophytes</taxon>
        <taxon>Chlorophyceae</taxon>
        <taxon>CS clade</taxon>
        <taxon>Chlamydomonadales</taxon>
        <taxon>Volvocaceae</taxon>
        <taxon>Pleodorina</taxon>
    </lineage>
</organism>
<sequence>MAFAALARCLRTTEQTPFDNGITLRHPTSGAGAKGDAHQPLGLARPVREPSPPKTAPPATVENGGVSLATRATLKRVPAGVSLTGPPARGPLTGSETLRAPSSLTLRLAERSAPPGDAAAATVAVAAAAATTGLSGAAANAPLRRRGGSGGGPPPPPRVPGSCPPPP</sequence>
<feature type="compositionally biased region" description="Pro residues" evidence="1">
    <location>
        <begin position="152"/>
        <end position="167"/>
    </location>
</feature>
<dbReference type="EMBL" id="BRXU01000054">
    <property type="protein sequence ID" value="GLC61891.1"/>
    <property type="molecule type" value="Genomic_DNA"/>
</dbReference>
<reference evidence="2 3" key="1">
    <citation type="journal article" date="2023" name="Commun. Biol.">
        <title>Reorganization of the ancestral sex-determining regions during the evolution of trioecy in Pleodorina starrii.</title>
        <authorList>
            <person name="Takahashi K."/>
            <person name="Suzuki S."/>
            <person name="Kawai-Toyooka H."/>
            <person name="Yamamoto K."/>
            <person name="Hamaji T."/>
            <person name="Ootsuki R."/>
            <person name="Yamaguchi H."/>
            <person name="Kawachi M."/>
            <person name="Higashiyama T."/>
            <person name="Nozaki H."/>
        </authorList>
    </citation>
    <scope>NUCLEOTIDE SEQUENCE [LARGE SCALE GENOMIC DNA]</scope>
    <source>
        <strain evidence="2 3">NIES-4479</strain>
    </source>
</reference>
<comment type="caution">
    <text evidence="2">The sequence shown here is derived from an EMBL/GenBank/DDBJ whole genome shotgun (WGS) entry which is preliminary data.</text>
</comment>
<evidence type="ECO:0000313" key="2">
    <source>
        <dbReference type="EMBL" id="GLC61891.1"/>
    </source>
</evidence>
<feature type="region of interest" description="Disordered" evidence="1">
    <location>
        <begin position="133"/>
        <end position="167"/>
    </location>
</feature>
<feature type="compositionally biased region" description="Low complexity" evidence="1">
    <location>
        <begin position="133"/>
        <end position="142"/>
    </location>
</feature>
<protein>
    <submittedName>
        <fullName evidence="2">Uncharacterized protein</fullName>
    </submittedName>
</protein>
<keyword evidence="3" id="KW-1185">Reference proteome</keyword>
<dbReference type="AlphaFoldDB" id="A0A9W6FAP2"/>
<evidence type="ECO:0000313" key="3">
    <source>
        <dbReference type="Proteomes" id="UP001165080"/>
    </source>
</evidence>
<feature type="region of interest" description="Disordered" evidence="1">
    <location>
        <begin position="18"/>
        <end position="100"/>
    </location>
</feature>
<evidence type="ECO:0000256" key="1">
    <source>
        <dbReference type="SAM" id="MobiDB-lite"/>
    </source>
</evidence>
<proteinExistence type="predicted"/>
<name>A0A9W6FAP2_9CHLO</name>
<gene>
    <name evidence="2" type="primary">PLESTBF000937</name>
    <name evidence="2" type="ORF">PLESTB_001815100</name>
</gene>
<dbReference type="Proteomes" id="UP001165080">
    <property type="component" value="Unassembled WGS sequence"/>
</dbReference>
<accession>A0A9W6FAP2</accession>